<dbReference type="SUPFAM" id="SSF110857">
    <property type="entry name" value="Gamma-glutamyl cyclotransferase-like"/>
    <property type="match status" value="1"/>
</dbReference>
<sequence length="154" mass="17349">MTLYFAYGLNMDRAGMRQRCPGAIALGPAVLERHRFFIGLAGWGSVRTAPGARVHGVLWRLTPRDLAVLNAYELLHKGVYEVRHVPVRVGARRVSALIYQLRRRQDGRARPGYVEACVAAARSWALPERYVRSLQRWSPSRGARARAIDVREAS</sequence>
<evidence type="ECO:0000256" key="3">
    <source>
        <dbReference type="PIRSR" id="PIRSR617939-2"/>
    </source>
</evidence>
<dbReference type="PANTHER" id="PTHR12935:SF0">
    <property type="entry name" value="GAMMA-GLUTAMYLCYCLOTRANSFERASE"/>
    <property type="match status" value="1"/>
</dbReference>
<dbReference type="Gene3D" id="3.10.490.10">
    <property type="entry name" value="Gamma-glutamyl cyclotransferase-like"/>
    <property type="match status" value="1"/>
</dbReference>
<dbReference type="Proteomes" id="UP000254889">
    <property type="component" value="Chromosome"/>
</dbReference>
<evidence type="ECO:0000256" key="2">
    <source>
        <dbReference type="PIRSR" id="PIRSR617939-1"/>
    </source>
</evidence>
<protein>
    <submittedName>
        <fullName evidence="4">Gamma-glutamylcyclotransferase</fullName>
    </submittedName>
</protein>
<keyword evidence="1" id="KW-0456">Lyase</keyword>
<keyword evidence="4" id="KW-0808">Transferase</keyword>
<evidence type="ECO:0000256" key="1">
    <source>
        <dbReference type="ARBA" id="ARBA00023239"/>
    </source>
</evidence>
<proteinExistence type="predicted"/>
<evidence type="ECO:0000313" key="5">
    <source>
        <dbReference type="Proteomes" id="UP000254889"/>
    </source>
</evidence>
<keyword evidence="5" id="KW-1185">Reference proteome</keyword>
<dbReference type="InterPro" id="IPR017939">
    <property type="entry name" value="G-Glutamylcylcotransferase"/>
</dbReference>
<dbReference type="CDD" id="cd06661">
    <property type="entry name" value="GGCT_like"/>
    <property type="match status" value="1"/>
</dbReference>
<organism evidence="4 5">
    <name type="scientific">Pseudolabrys taiwanensis</name>
    <dbReference type="NCBI Taxonomy" id="331696"/>
    <lineage>
        <taxon>Bacteria</taxon>
        <taxon>Pseudomonadati</taxon>
        <taxon>Pseudomonadota</taxon>
        <taxon>Alphaproteobacteria</taxon>
        <taxon>Hyphomicrobiales</taxon>
        <taxon>Xanthobacteraceae</taxon>
        <taxon>Pseudolabrys</taxon>
    </lineage>
</organism>
<dbReference type="GO" id="GO:0003839">
    <property type="term" value="F:gamma-glutamylcyclotransferase activity"/>
    <property type="evidence" value="ECO:0007669"/>
    <property type="project" value="InterPro"/>
</dbReference>
<dbReference type="InterPro" id="IPR036568">
    <property type="entry name" value="GGCT-like_sf"/>
</dbReference>
<dbReference type="GO" id="GO:0016740">
    <property type="term" value="F:transferase activity"/>
    <property type="evidence" value="ECO:0007669"/>
    <property type="project" value="UniProtKB-KW"/>
</dbReference>
<feature type="active site" description="Proton acceptor" evidence="2">
    <location>
        <position position="73"/>
    </location>
</feature>
<reference evidence="4 5" key="1">
    <citation type="submission" date="2018-07" db="EMBL/GenBank/DDBJ databases">
        <authorList>
            <person name="Quirk P.G."/>
            <person name="Krulwich T.A."/>
        </authorList>
    </citation>
    <scope>NUCLEOTIDE SEQUENCE [LARGE SCALE GENOMIC DNA]</scope>
    <source>
        <strain evidence="4 5">CC-BB4</strain>
    </source>
</reference>
<dbReference type="EMBL" id="CP031417">
    <property type="protein sequence ID" value="AXK79644.1"/>
    <property type="molecule type" value="Genomic_DNA"/>
</dbReference>
<dbReference type="Pfam" id="PF13772">
    <property type="entry name" value="AIG2_2"/>
    <property type="match status" value="1"/>
</dbReference>
<dbReference type="AlphaFoldDB" id="A0A345ZRU7"/>
<feature type="binding site" evidence="3">
    <location>
        <position position="113"/>
    </location>
    <ligand>
        <name>substrate</name>
    </ligand>
</feature>
<evidence type="ECO:0000313" key="4">
    <source>
        <dbReference type="EMBL" id="AXK79644.1"/>
    </source>
</evidence>
<dbReference type="RefSeq" id="WP_115688539.1">
    <property type="nucleotide sequence ID" value="NZ_CP031417.1"/>
</dbReference>
<accession>A0A345ZRU7</accession>
<dbReference type="KEGG" id="ptaw:DW352_03385"/>
<dbReference type="PANTHER" id="PTHR12935">
    <property type="entry name" value="GAMMA-GLUTAMYLCYCLOTRANSFERASE"/>
    <property type="match status" value="1"/>
</dbReference>
<gene>
    <name evidence="4" type="ORF">DW352_03385</name>
</gene>
<dbReference type="InterPro" id="IPR013024">
    <property type="entry name" value="GGCT-like"/>
</dbReference>
<name>A0A345ZRU7_9HYPH</name>
<dbReference type="OrthoDB" id="141582at2"/>